<sequence length="74" mass="8030">MKVAADLDLCQGHQECLAEAPELFGFDDDSYQVVVRVSEPSAGQLDAARAAVKYCPAFALTLVEAEPETIDRED</sequence>
<dbReference type="PANTHER" id="PTHR36923:SF3">
    <property type="entry name" value="FERREDOXIN"/>
    <property type="match status" value="1"/>
</dbReference>
<comment type="caution">
    <text evidence="8">The sequence shown here is derived from an EMBL/GenBank/DDBJ whole genome shotgun (WGS) entry which is preliminary data.</text>
</comment>
<keyword evidence="4" id="KW-0249">Electron transport</keyword>
<dbReference type="Proteomes" id="UP000320209">
    <property type="component" value="Unassembled WGS sequence"/>
</dbReference>
<reference evidence="8 9" key="1">
    <citation type="submission" date="2019-06" db="EMBL/GenBank/DDBJ databases">
        <title>Sequencing the genomes of 1000 actinobacteria strains.</title>
        <authorList>
            <person name="Klenk H.-P."/>
        </authorList>
    </citation>
    <scope>NUCLEOTIDE SEQUENCE [LARGE SCALE GENOMIC DNA]</scope>
    <source>
        <strain evidence="8 9">DSM 25218</strain>
    </source>
</reference>
<evidence type="ECO:0000256" key="5">
    <source>
        <dbReference type="ARBA" id="ARBA00023004"/>
    </source>
</evidence>
<keyword evidence="5" id="KW-0408">Iron</keyword>
<evidence type="ECO:0000256" key="2">
    <source>
        <dbReference type="ARBA" id="ARBA00022448"/>
    </source>
</evidence>
<evidence type="ECO:0000256" key="4">
    <source>
        <dbReference type="ARBA" id="ARBA00022982"/>
    </source>
</evidence>
<evidence type="ECO:0000256" key="3">
    <source>
        <dbReference type="ARBA" id="ARBA00022723"/>
    </source>
</evidence>
<evidence type="ECO:0000256" key="7">
    <source>
        <dbReference type="ARBA" id="ARBA00023291"/>
    </source>
</evidence>
<keyword evidence="9" id="KW-1185">Reference proteome</keyword>
<gene>
    <name evidence="8" type="ORF">FB381_2367</name>
</gene>
<evidence type="ECO:0000256" key="1">
    <source>
        <dbReference type="ARBA" id="ARBA00001927"/>
    </source>
</evidence>
<evidence type="ECO:0000256" key="6">
    <source>
        <dbReference type="ARBA" id="ARBA00023014"/>
    </source>
</evidence>
<proteinExistence type="predicted"/>
<organism evidence="8 9">
    <name type="scientific">Nocardioides albertanoniae</name>
    <dbReference type="NCBI Taxonomy" id="1175486"/>
    <lineage>
        <taxon>Bacteria</taxon>
        <taxon>Bacillati</taxon>
        <taxon>Actinomycetota</taxon>
        <taxon>Actinomycetes</taxon>
        <taxon>Propionibacteriales</taxon>
        <taxon>Nocardioidaceae</taxon>
        <taxon>Nocardioides</taxon>
    </lineage>
</organism>
<protein>
    <submittedName>
        <fullName evidence="8">Ferredoxin</fullName>
    </submittedName>
</protein>
<dbReference type="GO" id="GO:0046872">
    <property type="term" value="F:metal ion binding"/>
    <property type="evidence" value="ECO:0007669"/>
    <property type="project" value="UniProtKB-KW"/>
</dbReference>
<accession>A0A543A7A6</accession>
<dbReference type="RefSeq" id="WP_141780467.1">
    <property type="nucleotide sequence ID" value="NZ_VFOV01000001.1"/>
</dbReference>
<dbReference type="PANTHER" id="PTHR36923">
    <property type="entry name" value="FERREDOXIN"/>
    <property type="match status" value="1"/>
</dbReference>
<dbReference type="AlphaFoldDB" id="A0A543A7A6"/>
<dbReference type="Pfam" id="PF13459">
    <property type="entry name" value="Fer4_15"/>
    <property type="match status" value="1"/>
</dbReference>
<keyword evidence="3" id="KW-0479">Metal-binding</keyword>
<keyword evidence="2" id="KW-0813">Transport</keyword>
<dbReference type="EMBL" id="VFOV01000001">
    <property type="protein sequence ID" value="TQL68477.1"/>
    <property type="molecule type" value="Genomic_DNA"/>
</dbReference>
<evidence type="ECO:0000313" key="8">
    <source>
        <dbReference type="EMBL" id="TQL68477.1"/>
    </source>
</evidence>
<comment type="cofactor">
    <cofactor evidence="1">
        <name>[3Fe-4S] cluster</name>
        <dbReference type="ChEBI" id="CHEBI:21137"/>
    </cofactor>
</comment>
<dbReference type="GO" id="GO:0051538">
    <property type="term" value="F:3 iron, 4 sulfur cluster binding"/>
    <property type="evidence" value="ECO:0007669"/>
    <property type="project" value="UniProtKB-KW"/>
</dbReference>
<keyword evidence="7" id="KW-0003">3Fe-4S</keyword>
<dbReference type="SUPFAM" id="SSF54862">
    <property type="entry name" value="4Fe-4S ferredoxins"/>
    <property type="match status" value="1"/>
</dbReference>
<dbReference type="InterPro" id="IPR051269">
    <property type="entry name" value="Fe-S_cluster_ET"/>
</dbReference>
<dbReference type="OrthoDB" id="4741951at2"/>
<evidence type="ECO:0000313" key="9">
    <source>
        <dbReference type="Proteomes" id="UP000320209"/>
    </source>
</evidence>
<name>A0A543A7A6_9ACTN</name>
<keyword evidence="6" id="KW-0411">Iron-sulfur</keyword>
<dbReference type="Gene3D" id="3.30.70.20">
    <property type="match status" value="1"/>
</dbReference>